<feature type="region of interest" description="Disordered" evidence="1">
    <location>
        <begin position="20"/>
        <end position="51"/>
    </location>
</feature>
<name>A0A7W7SK97_9ACTN</name>
<keyword evidence="3" id="KW-1185">Reference proteome</keyword>
<dbReference type="RefSeq" id="WP_184922463.1">
    <property type="nucleotide sequence ID" value="NZ_JACHJR010000001.1"/>
</dbReference>
<dbReference type="Proteomes" id="UP000573327">
    <property type="component" value="Unassembled WGS sequence"/>
</dbReference>
<evidence type="ECO:0000313" key="3">
    <source>
        <dbReference type="Proteomes" id="UP000573327"/>
    </source>
</evidence>
<evidence type="ECO:0000313" key="2">
    <source>
        <dbReference type="EMBL" id="MBB4950876.1"/>
    </source>
</evidence>
<dbReference type="EMBL" id="JACHJR010000001">
    <property type="protein sequence ID" value="MBB4950876.1"/>
    <property type="molecule type" value="Genomic_DNA"/>
</dbReference>
<gene>
    <name evidence="2" type="ORF">F4556_006411</name>
</gene>
<dbReference type="AlphaFoldDB" id="A0A7W7SK97"/>
<proteinExistence type="predicted"/>
<organism evidence="2 3">
    <name type="scientific">Kitasatospora gansuensis</name>
    <dbReference type="NCBI Taxonomy" id="258050"/>
    <lineage>
        <taxon>Bacteria</taxon>
        <taxon>Bacillati</taxon>
        <taxon>Actinomycetota</taxon>
        <taxon>Actinomycetes</taxon>
        <taxon>Kitasatosporales</taxon>
        <taxon>Streptomycetaceae</taxon>
        <taxon>Kitasatospora</taxon>
    </lineage>
</organism>
<feature type="compositionally biased region" description="Polar residues" evidence="1">
    <location>
        <begin position="37"/>
        <end position="51"/>
    </location>
</feature>
<accession>A0A7W7SK97</accession>
<reference evidence="2 3" key="1">
    <citation type="submission" date="2020-08" db="EMBL/GenBank/DDBJ databases">
        <title>Sequencing the genomes of 1000 actinobacteria strains.</title>
        <authorList>
            <person name="Klenk H.-P."/>
        </authorList>
    </citation>
    <scope>NUCLEOTIDE SEQUENCE [LARGE SCALE GENOMIC DNA]</scope>
    <source>
        <strain evidence="2 3">DSM 44786</strain>
    </source>
</reference>
<comment type="caution">
    <text evidence="2">The sequence shown here is derived from an EMBL/GenBank/DDBJ whole genome shotgun (WGS) entry which is preliminary data.</text>
</comment>
<feature type="compositionally biased region" description="Acidic residues" evidence="1">
    <location>
        <begin position="23"/>
        <end position="36"/>
    </location>
</feature>
<protein>
    <submittedName>
        <fullName evidence="2">Uncharacterized protein</fullName>
    </submittedName>
</protein>
<evidence type="ECO:0000256" key="1">
    <source>
        <dbReference type="SAM" id="MobiDB-lite"/>
    </source>
</evidence>
<sequence length="51" mass="5563">MPELDEYGDDQTELIVKKVGGATEEDSAADGQEEADQQVQTRSSMMEQGQS</sequence>